<feature type="transmembrane region" description="Helical" evidence="10">
    <location>
        <begin position="358"/>
        <end position="379"/>
    </location>
</feature>
<evidence type="ECO:0000259" key="12">
    <source>
        <dbReference type="Pfam" id="PF00662"/>
    </source>
</evidence>
<evidence type="ECO:0000256" key="5">
    <source>
        <dbReference type="ARBA" id="ARBA00022692"/>
    </source>
</evidence>
<evidence type="ECO:0000256" key="8">
    <source>
        <dbReference type="ARBA" id="ARBA00023136"/>
    </source>
</evidence>
<keyword evidence="6" id="KW-0249">Electron transport</keyword>
<dbReference type="InterPro" id="IPR001750">
    <property type="entry name" value="ND/Mrp_TM"/>
</dbReference>
<comment type="catalytic activity">
    <reaction evidence="9 10">
        <text>a ubiquinone + NADH + 5 H(+)(in) = a ubiquinol + NAD(+) + 4 H(+)(out)</text>
        <dbReference type="Rhea" id="RHEA:29091"/>
        <dbReference type="Rhea" id="RHEA-COMP:9565"/>
        <dbReference type="Rhea" id="RHEA-COMP:9566"/>
        <dbReference type="ChEBI" id="CHEBI:15378"/>
        <dbReference type="ChEBI" id="CHEBI:16389"/>
        <dbReference type="ChEBI" id="CHEBI:17976"/>
        <dbReference type="ChEBI" id="CHEBI:57540"/>
        <dbReference type="ChEBI" id="CHEBI:57945"/>
        <dbReference type="EC" id="7.1.1.2"/>
    </reaction>
</comment>
<protein>
    <recommendedName>
        <fullName evidence="4 10">NADH-ubiquinone oxidoreductase chain 5</fullName>
        <ecNumber evidence="3 10">7.1.1.2</ecNumber>
    </recommendedName>
</protein>
<keyword evidence="10" id="KW-0813">Transport</keyword>
<evidence type="ECO:0000256" key="2">
    <source>
        <dbReference type="ARBA" id="ARBA00004141"/>
    </source>
</evidence>
<evidence type="ECO:0000256" key="6">
    <source>
        <dbReference type="ARBA" id="ARBA00022982"/>
    </source>
</evidence>
<dbReference type="CTD" id="4540"/>
<evidence type="ECO:0000256" key="7">
    <source>
        <dbReference type="ARBA" id="ARBA00022989"/>
    </source>
</evidence>
<comment type="similarity">
    <text evidence="10">Belongs to the complex I subunit 5 family.</text>
</comment>
<evidence type="ECO:0000256" key="4">
    <source>
        <dbReference type="ARBA" id="ARBA00021096"/>
    </source>
</evidence>
<dbReference type="AlphaFoldDB" id="A0A4P8VXF9"/>
<dbReference type="RefSeq" id="YP_009660722.1">
    <property type="nucleotide sequence ID" value="NC_042902.1"/>
</dbReference>
<feature type="domain" description="NADH:quinone oxidoreductase/Mrp antiporter transmembrane" evidence="11">
    <location>
        <begin position="93"/>
        <end position="361"/>
    </location>
</feature>
<comment type="function">
    <text evidence="1">Core subunit of the mitochondrial membrane respiratory chain NADH dehydrogenase (Complex I) that is believed to belong to the minimal assembly required for catalysis. Complex I functions in the transfer of electrons from NADH to the respiratory chain. The immediate electron acceptor for the enzyme is believed to be ubiquinone.</text>
</comment>
<gene>
    <name evidence="13" type="primary">ND5</name>
</gene>
<dbReference type="InterPro" id="IPR001516">
    <property type="entry name" value="Proton_antipo_N"/>
</dbReference>
<feature type="transmembrane region" description="Helical" evidence="10">
    <location>
        <begin position="317"/>
        <end position="338"/>
    </location>
</feature>
<feature type="transmembrane region" description="Helical" evidence="10">
    <location>
        <begin position="223"/>
        <end position="243"/>
    </location>
</feature>
<evidence type="ECO:0000313" key="13">
    <source>
        <dbReference type="EMBL" id="QCS26175.1"/>
    </source>
</evidence>
<evidence type="ECO:0000259" key="11">
    <source>
        <dbReference type="Pfam" id="PF00361"/>
    </source>
</evidence>
<geneLocation type="mitochondrion" evidence="13"/>
<feature type="transmembrane region" description="Helical" evidence="10">
    <location>
        <begin position="160"/>
        <end position="185"/>
    </location>
</feature>
<name>A0A4P8VXF9_LOXSM</name>
<feature type="transmembrane region" description="Helical" evidence="10">
    <location>
        <begin position="137"/>
        <end position="154"/>
    </location>
</feature>
<feature type="transmembrane region" description="Helical" evidence="10">
    <location>
        <begin position="46"/>
        <end position="67"/>
    </location>
</feature>
<keyword evidence="10" id="KW-0830">Ubiquinone</keyword>
<accession>A0A4P8VXF9</accession>
<keyword evidence="5 10" id="KW-0812">Transmembrane</keyword>
<keyword evidence="10 13" id="KW-0496">Mitochondrion</keyword>
<dbReference type="GO" id="GO:0008137">
    <property type="term" value="F:NADH dehydrogenase (ubiquinone) activity"/>
    <property type="evidence" value="ECO:0007669"/>
    <property type="project" value="UniProtKB-EC"/>
</dbReference>
<dbReference type="GO" id="GO:0042773">
    <property type="term" value="P:ATP synthesis coupled electron transport"/>
    <property type="evidence" value="ECO:0007669"/>
    <property type="project" value="InterPro"/>
</dbReference>
<dbReference type="EMBL" id="MK425700">
    <property type="protein sequence ID" value="QCS26175.1"/>
    <property type="molecule type" value="Genomic_DNA"/>
</dbReference>
<evidence type="ECO:0000256" key="1">
    <source>
        <dbReference type="ARBA" id="ARBA00003257"/>
    </source>
</evidence>
<dbReference type="GO" id="GO:0016020">
    <property type="term" value="C:membrane"/>
    <property type="evidence" value="ECO:0007669"/>
    <property type="project" value="UniProtKB-SubCell"/>
</dbReference>
<reference evidence="13" key="1">
    <citation type="journal article" date="2019" name="Mitochondrial DNA Part B Resour">
        <title>The brown spider Loxosceles similis (Araneae: Sicariidae): complete mitochondrial genome sequence.</title>
        <authorList>
            <person name="Kalapothakis Y."/>
            <person name="Miranda K.G."/>
            <person name="Pereira A.H."/>
            <person name="Facchin S."/>
            <person name="Lucio N."/>
            <person name="Kalapothakis E."/>
        </authorList>
    </citation>
    <scope>NUCLEOTIDE SEQUENCE</scope>
</reference>
<dbReference type="GeneID" id="40508934"/>
<dbReference type="EC" id="7.1.1.2" evidence="3 10"/>
<dbReference type="InterPro" id="IPR003945">
    <property type="entry name" value="NU5C-like"/>
</dbReference>
<proteinExistence type="inferred from homology"/>
<feature type="transmembrane region" description="Helical" evidence="10">
    <location>
        <begin position="517"/>
        <end position="534"/>
    </location>
</feature>
<dbReference type="Pfam" id="PF00361">
    <property type="entry name" value="Proton_antipo_M"/>
    <property type="match status" value="1"/>
</dbReference>
<keyword evidence="8 10" id="KW-0472">Membrane</keyword>
<dbReference type="PANTHER" id="PTHR42829:SF2">
    <property type="entry name" value="NADH-UBIQUINONE OXIDOREDUCTASE CHAIN 5"/>
    <property type="match status" value="1"/>
</dbReference>
<keyword evidence="10" id="KW-0520">NAD</keyword>
<feature type="transmembrane region" description="Helical" evidence="10">
    <location>
        <begin position="250"/>
        <end position="268"/>
    </location>
</feature>
<dbReference type="PRINTS" id="PR01434">
    <property type="entry name" value="NADHDHGNASE5"/>
</dbReference>
<comment type="function">
    <text evidence="10">Core subunit of the mitochondrial membrane respiratory chain NADH dehydrogenase (Complex I) which catalyzes electron transfer from NADH through the respiratory chain, using ubiquinone as an electron acceptor. Essential for the catalytic activity and assembly of complex I.</text>
</comment>
<comment type="subcellular location">
    <subcellularLocation>
        <location evidence="2">Membrane</location>
        <topology evidence="2">Multi-pass membrane protein</topology>
    </subcellularLocation>
</comment>
<dbReference type="PANTHER" id="PTHR42829">
    <property type="entry name" value="NADH-UBIQUINONE OXIDOREDUCTASE CHAIN 5"/>
    <property type="match status" value="1"/>
</dbReference>
<feature type="transmembrane region" description="Helical" evidence="10">
    <location>
        <begin position="197"/>
        <end position="217"/>
    </location>
</feature>
<feature type="transmembrane region" description="Helical" evidence="10">
    <location>
        <begin position="74"/>
        <end position="91"/>
    </location>
</feature>
<keyword evidence="7 10" id="KW-1133">Transmembrane helix</keyword>
<dbReference type="GO" id="GO:0015990">
    <property type="term" value="P:electron transport coupled proton transport"/>
    <property type="evidence" value="ECO:0007669"/>
    <property type="project" value="TreeGrafter"/>
</dbReference>
<dbReference type="Pfam" id="PF00662">
    <property type="entry name" value="Proton_antipo_N"/>
    <property type="match status" value="1"/>
</dbReference>
<feature type="transmembrane region" description="Helical" evidence="10">
    <location>
        <begin position="274"/>
        <end position="296"/>
    </location>
</feature>
<organism evidence="13">
    <name type="scientific">Loxosceles similis</name>
    <name type="common">Brazilian brown spider</name>
    <name type="synonym">Loxosceles surata</name>
    <dbReference type="NCBI Taxonomy" id="321804"/>
    <lineage>
        <taxon>Eukaryota</taxon>
        <taxon>Metazoa</taxon>
        <taxon>Ecdysozoa</taxon>
        <taxon>Arthropoda</taxon>
        <taxon>Chelicerata</taxon>
        <taxon>Arachnida</taxon>
        <taxon>Araneae</taxon>
        <taxon>Araneomorphae</taxon>
        <taxon>Haplogynae</taxon>
        <taxon>Scytodoidea</taxon>
        <taxon>Sicariidae</taxon>
        <taxon>Loxosceles</taxon>
    </lineage>
</organism>
<feature type="transmembrane region" description="Helical" evidence="10">
    <location>
        <begin position="97"/>
        <end position="116"/>
    </location>
</feature>
<evidence type="ECO:0000256" key="9">
    <source>
        <dbReference type="ARBA" id="ARBA00049551"/>
    </source>
</evidence>
<sequence>MIMMMFLFTFNLTLKYDLKIFSLSWALNTDPNLNMEISLILDWMSLPFASTIIFISSLIFIFSLSYIPKHNHKHFFLMMFLFVTSMLMLVFTDNMIMLILGWDGLGLTSYILVMFYQNANSTASGNITILSNRIGDMMILMAIALMSMTNNFHFMNNENFTLLTTMMLLIAAVSKSAQFPLSAWLPAAMAAPTPISALVHSSTLVTAGTYILMRIMSYPSSSAYILMLLSSMTAFSAGLAANWEQDMKKIIALSTLSQIALISFATSIGQPKLAFFHMNMHAMFKSTLFLNAGYLIHTSSYQDMRMINSQQKNNPSINVMMIINSLALMGLPFLSGYYSKDAIMENMMMSFTNMLASILMIMTLGLTTSYTMRMMNLIIPYTKKNKPMSLIHHDKTMEMPIMMLTPLSIMAGTMTLWNSNNNMIILSISEKITISSIISSSMLISMMLQFKNTKFIHMGLKAIMLWNLHISSTIPMLKTIKMGNKYQKLDSTWNESNPSLYSFSTLYNSKTVMIHKNTFQTLIMLFLIPSLLIIL</sequence>
<evidence type="ECO:0000256" key="10">
    <source>
        <dbReference type="RuleBase" id="RU003404"/>
    </source>
</evidence>
<feature type="domain" description="NADH-Ubiquinone oxidoreductase (complex I) chain 5 N-terminal" evidence="12">
    <location>
        <begin position="32"/>
        <end position="75"/>
    </location>
</feature>
<dbReference type="GO" id="GO:0003954">
    <property type="term" value="F:NADH dehydrogenase activity"/>
    <property type="evidence" value="ECO:0007669"/>
    <property type="project" value="TreeGrafter"/>
</dbReference>
<evidence type="ECO:0000256" key="3">
    <source>
        <dbReference type="ARBA" id="ARBA00012944"/>
    </source>
</evidence>